<evidence type="ECO:0000313" key="2">
    <source>
        <dbReference type="Proteomes" id="UP000198859"/>
    </source>
</evidence>
<sequence>MSAPLIGLTTYREPARWGVWDQLADLLPTSYALAVEVGGGVPVLLPPAMPYDEAAMAVVRRLDGLVVSGGADVDPALYDEPAHPATGAPRPDRDAWELALLRAAEDVDLPVLGVCRGLQVMAVAAGGSLVQHLPETLGTAAHDPGGDGFGDVAVRLDPTSTLARLLGAERTGVRCHHHQAVSTHPGLTPVAWADDGTVEALERPGDGFWLGVQWHPEVYGDADLFQALVRAASGTV</sequence>
<evidence type="ECO:0000313" key="1">
    <source>
        <dbReference type="EMBL" id="SDS20179.1"/>
    </source>
</evidence>
<dbReference type="InterPro" id="IPR044668">
    <property type="entry name" value="PuuD-like"/>
</dbReference>
<dbReference type="EMBL" id="LT629757">
    <property type="protein sequence ID" value="SDS20179.1"/>
    <property type="molecule type" value="Genomic_DNA"/>
</dbReference>
<gene>
    <name evidence="1" type="ORF">SAMN04488570_1355</name>
</gene>
<protein>
    <submittedName>
        <fullName evidence="1">Putative glutamine amidotransferase</fullName>
    </submittedName>
</protein>
<dbReference type="InterPro" id="IPR029062">
    <property type="entry name" value="Class_I_gatase-like"/>
</dbReference>
<dbReference type="PANTHER" id="PTHR43235:SF1">
    <property type="entry name" value="GLUTAMINE AMIDOTRANSFERASE PB2B2.05-RELATED"/>
    <property type="match status" value="1"/>
</dbReference>
<reference evidence="2" key="1">
    <citation type="submission" date="2016-10" db="EMBL/GenBank/DDBJ databases">
        <authorList>
            <person name="Varghese N."/>
            <person name="Submissions S."/>
        </authorList>
    </citation>
    <scope>NUCLEOTIDE SEQUENCE [LARGE SCALE GENOMIC DNA]</scope>
    <source>
        <strain evidence="2">DSM 22127</strain>
    </source>
</reference>
<dbReference type="GO" id="GO:0006598">
    <property type="term" value="P:polyamine catabolic process"/>
    <property type="evidence" value="ECO:0007669"/>
    <property type="project" value="TreeGrafter"/>
</dbReference>
<keyword evidence="2" id="KW-1185">Reference proteome</keyword>
<accession>A0A1H1QBC6</accession>
<dbReference type="CDD" id="cd01745">
    <property type="entry name" value="GATase1_2"/>
    <property type="match status" value="1"/>
</dbReference>
<keyword evidence="1" id="KW-0808">Transferase</keyword>
<dbReference type="AlphaFoldDB" id="A0A1H1QBC6"/>
<name>A0A1H1QBC6_9ACTN</name>
<dbReference type="InterPro" id="IPR011697">
    <property type="entry name" value="Peptidase_C26"/>
</dbReference>
<dbReference type="OrthoDB" id="9813383at2"/>
<organism evidence="1 2">
    <name type="scientific">Nocardioides scoriae</name>
    <dbReference type="NCBI Taxonomy" id="642780"/>
    <lineage>
        <taxon>Bacteria</taxon>
        <taxon>Bacillati</taxon>
        <taxon>Actinomycetota</taxon>
        <taxon>Actinomycetes</taxon>
        <taxon>Propionibacteriales</taxon>
        <taxon>Nocardioidaceae</taxon>
        <taxon>Nocardioides</taxon>
    </lineage>
</organism>
<dbReference type="GO" id="GO:0033969">
    <property type="term" value="F:gamma-glutamyl-gamma-aminobutyrate hydrolase activity"/>
    <property type="evidence" value="ECO:0007669"/>
    <property type="project" value="TreeGrafter"/>
</dbReference>
<keyword evidence="1" id="KW-0315">Glutamine amidotransferase</keyword>
<dbReference type="PROSITE" id="PS51273">
    <property type="entry name" value="GATASE_TYPE_1"/>
    <property type="match status" value="1"/>
</dbReference>
<dbReference type="PANTHER" id="PTHR43235">
    <property type="entry name" value="GLUTAMINE AMIDOTRANSFERASE PB2B2.05-RELATED"/>
    <property type="match status" value="1"/>
</dbReference>
<dbReference type="Pfam" id="PF07722">
    <property type="entry name" value="Peptidase_C26"/>
    <property type="match status" value="1"/>
</dbReference>
<dbReference type="Proteomes" id="UP000198859">
    <property type="component" value="Chromosome I"/>
</dbReference>
<proteinExistence type="predicted"/>
<dbReference type="GO" id="GO:0005829">
    <property type="term" value="C:cytosol"/>
    <property type="evidence" value="ECO:0007669"/>
    <property type="project" value="TreeGrafter"/>
</dbReference>
<dbReference type="SUPFAM" id="SSF52317">
    <property type="entry name" value="Class I glutamine amidotransferase-like"/>
    <property type="match status" value="1"/>
</dbReference>
<dbReference type="STRING" id="642780.SAMN04488570_1355"/>
<dbReference type="GO" id="GO:0016740">
    <property type="term" value="F:transferase activity"/>
    <property type="evidence" value="ECO:0007669"/>
    <property type="project" value="UniProtKB-KW"/>
</dbReference>
<dbReference type="Gene3D" id="3.40.50.880">
    <property type="match status" value="1"/>
</dbReference>
<dbReference type="RefSeq" id="WP_091727569.1">
    <property type="nucleotide sequence ID" value="NZ_LT629757.1"/>
</dbReference>